<comment type="caution">
    <text evidence="2">The sequence shown here is derived from an EMBL/GenBank/DDBJ whole genome shotgun (WGS) entry which is preliminary data.</text>
</comment>
<dbReference type="Proteomes" id="UP000317371">
    <property type="component" value="Unassembled WGS sequence"/>
</dbReference>
<evidence type="ECO:0008006" key="4">
    <source>
        <dbReference type="Google" id="ProtNLM"/>
    </source>
</evidence>
<accession>A0A540VE21</accession>
<reference evidence="2 3" key="1">
    <citation type="submission" date="2019-06" db="EMBL/GenBank/DDBJ databases">
        <title>Genome sequence of Litorilinea aerophila BAA-2444.</title>
        <authorList>
            <person name="Maclea K.S."/>
            <person name="Maurais E.G."/>
            <person name="Iannazzi L.C."/>
        </authorList>
    </citation>
    <scope>NUCLEOTIDE SEQUENCE [LARGE SCALE GENOMIC DNA]</scope>
    <source>
        <strain evidence="2 3">ATCC BAA-2444</strain>
    </source>
</reference>
<dbReference type="EMBL" id="VIGC01000018">
    <property type="protein sequence ID" value="TQE94942.1"/>
    <property type="molecule type" value="Genomic_DNA"/>
</dbReference>
<name>A0A540VE21_9CHLR</name>
<sequence length="69" mass="7908">MDCPNCNTWNPDDKDVCWRCQTPLPKVTDQKKKRPRTFAGFPIWMWIVLILLFAATSFGQCMFVGVPGS</sequence>
<gene>
    <name evidence="2" type="ORF">FKZ61_14120</name>
</gene>
<evidence type="ECO:0000256" key="1">
    <source>
        <dbReference type="SAM" id="Phobius"/>
    </source>
</evidence>
<keyword evidence="1" id="KW-0812">Transmembrane</keyword>
<keyword evidence="1" id="KW-0472">Membrane</keyword>
<keyword evidence="1" id="KW-1133">Transmembrane helix</keyword>
<dbReference type="InParanoid" id="A0A540VE21"/>
<keyword evidence="3" id="KW-1185">Reference proteome</keyword>
<protein>
    <recommendedName>
        <fullName evidence="4">RanBP2-type domain-containing protein</fullName>
    </recommendedName>
</protein>
<dbReference type="AlphaFoldDB" id="A0A540VE21"/>
<dbReference type="OrthoDB" id="192868at2"/>
<organism evidence="2 3">
    <name type="scientific">Litorilinea aerophila</name>
    <dbReference type="NCBI Taxonomy" id="1204385"/>
    <lineage>
        <taxon>Bacteria</taxon>
        <taxon>Bacillati</taxon>
        <taxon>Chloroflexota</taxon>
        <taxon>Caldilineae</taxon>
        <taxon>Caldilineales</taxon>
        <taxon>Caldilineaceae</taxon>
        <taxon>Litorilinea</taxon>
    </lineage>
</organism>
<proteinExistence type="predicted"/>
<evidence type="ECO:0000313" key="2">
    <source>
        <dbReference type="EMBL" id="TQE94942.1"/>
    </source>
</evidence>
<evidence type="ECO:0000313" key="3">
    <source>
        <dbReference type="Proteomes" id="UP000317371"/>
    </source>
</evidence>
<feature type="transmembrane region" description="Helical" evidence="1">
    <location>
        <begin position="41"/>
        <end position="66"/>
    </location>
</feature>